<evidence type="ECO:0000256" key="10">
    <source>
        <dbReference type="ARBA" id="ARBA00066838"/>
    </source>
</evidence>
<evidence type="ECO:0000256" key="6">
    <source>
        <dbReference type="ARBA" id="ARBA00022946"/>
    </source>
</evidence>
<dbReference type="GO" id="GO:0005524">
    <property type="term" value="F:ATP binding"/>
    <property type="evidence" value="ECO:0007669"/>
    <property type="project" value="UniProtKB-KW"/>
</dbReference>
<reference evidence="11 12" key="1">
    <citation type="submission" date="2024-01" db="EMBL/GenBank/DDBJ databases">
        <title>The complete chloroplast genome sequence of Lithospermum erythrorhizon: insights into the phylogenetic relationship among Boraginaceae species and the maternal lineages of purple gromwells.</title>
        <authorList>
            <person name="Okada T."/>
            <person name="Watanabe K."/>
        </authorList>
    </citation>
    <scope>NUCLEOTIDE SEQUENCE [LARGE SCALE GENOMIC DNA]</scope>
</reference>
<dbReference type="Gene3D" id="1.10.287.890">
    <property type="entry name" value="Crystal structure of tRNA isopentenylpyrophosphate transferase (bh2366) domain"/>
    <property type="match status" value="1"/>
</dbReference>
<evidence type="ECO:0000256" key="7">
    <source>
        <dbReference type="ARBA" id="ARBA00051744"/>
    </source>
</evidence>
<dbReference type="GO" id="GO:0009824">
    <property type="term" value="F:AMP dimethylallyltransferase activity"/>
    <property type="evidence" value="ECO:0007669"/>
    <property type="project" value="UniProtKB-ARBA"/>
</dbReference>
<keyword evidence="6" id="KW-0809">Transit peptide</keyword>
<keyword evidence="2" id="KW-0808">Transferase</keyword>
<evidence type="ECO:0000256" key="5">
    <source>
        <dbReference type="ARBA" id="ARBA00022840"/>
    </source>
</evidence>
<comment type="catalytic activity">
    <reaction evidence="7">
        <text>dimethylallyl diphosphate + ATP = N(6)-(dimethylallyl)adenosine 5'-triphosphate + diphosphate</text>
        <dbReference type="Rhea" id="RHEA:36331"/>
        <dbReference type="ChEBI" id="CHEBI:30616"/>
        <dbReference type="ChEBI" id="CHEBI:33019"/>
        <dbReference type="ChEBI" id="CHEBI:57623"/>
        <dbReference type="ChEBI" id="CHEBI:73532"/>
        <dbReference type="EC" id="2.5.1.112"/>
    </reaction>
</comment>
<keyword evidence="5" id="KW-0067">ATP-binding</keyword>
<comment type="similarity">
    <text evidence="1">Belongs to the IPP transferase family.</text>
</comment>
<evidence type="ECO:0000256" key="8">
    <source>
        <dbReference type="ARBA" id="ARBA00052386"/>
    </source>
</evidence>
<dbReference type="GO" id="GO:0052622">
    <property type="term" value="F:ATP/ADP dimethylallyltransferase activity"/>
    <property type="evidence" value="ECO:0007669"/>
    <property type="project" value="UniProtKB-EC"/>
</dbReference>
<dbReference type="GO" id="GO:0009691">
    <property type="term" value="P:cytokinin biosynthetic process"/>
    <property type="evidence" value="ECO:0007669"/>
    <property type="project" value="UniProtKB-KW"/>
</dbReference>
<dbReference type="FunFam" id="1.10.287.890:FF:000002">
    <property type="entry name" value="Adenylate isopentenyltransferase 5, chloroplastic"/>
    <property type="match status" value="1"/>
</dbReference>
<evidence type="ECO:0000256" key="2">
    <source>
        <dbReference type="ARBA" id="ARBA00022679"/>
    </source>
</evidence>
<dbReference type="Gene3D" id="3.40.50.300">
    <property type="entry name" value="P-loop containing nucleotide triphosphate hydrolases"/>
    <property type="match status" value="1"/>
</dbReference>
<accession>A0AAV3NW57</accession>
<dbReference type="EMBL" id="BAABME010030825">
    <property type="protein sequence ID" value="GAA0143102.1"/>
    <property type="molecule type" value="Genomic_DNA"/>
</dbReference>
<dbReference type="GO" id="GO:0005739">
    <property type="term" value="C:mitochondrion"/>
    <property type="evidence" value="ECO:0007669"/>
    <property type="project" value="TreeGrafter"/>
</dbReference>
<dbReference type="PANTHER" id="PTHR11088:SF91">
    <property type="entry name" value="ADENYLATE ISOPENTENYLTRANSFERASE 3, CHLOROPLASTIC"/>
    <property type="match status" value="1"/>
</dbReference>
<sequence>MNMTMFTTCKQTQPLLQVQEGGLNLPLFHRRLPPQKEKVVVVLDKMQVYQGLDITTNKITPEESQGIPHHLFSVIDPKADFTATDFCNMASITLQSITARGQLPIIVGDHSMFSHSFIEALVHDKNQEFGSKHECCFLWVDVSIPVLHSFVSDRVDRMLDRGLINEVREMFNPSNDPDLYTRGIFRAIGIPELDHYFRIEPFLDKECRARLLERAVNDIKINPCKLACRQLEKIHRLKNVKKWKVHRLDATDAFRERGKEADEAWQNHVMEPSILTVGGFLYSFGPIFAYPNDRIPIATTSMGPSLTPALAAATH</sequence>
<dbReference type="Pfam" id="PF01715">
    <property type="entry name" value="IPPT"/>
    <property type="match status" value="2"/>
</dbReference>
<evidence type="ECO:0000313" key="12">
    <source>
        <dbReference type="Proteomes" id="UP001454036"/>
    </source>
</evidence>
<dbReference type="EC" id="2.5.1.112" evidence="10"/>
<comment type="caution">
    <text evidence="11">The sequence shown here is derived from an EMBL/GenBank/DDBJ whole genome shotgun (WGS) entry which is preliminary data.</text>
</comment>
<dbReference type="InterPro" id="IPR027417">
    <property type="entry name" value="P-loop_NTPase"/>
</dbReference>
<protein>
    <recommendedName>
        <fullName evidence="10">adenylate dimethylallyltransferase (ADP/ATP-dependent)</fullName>
        <ecNumber evidence="10">2.5.1.112</ecNumber>
    </recommendedName>
</protein>
<dbReference type="InterPro" id="IPR039657">
    <property type="entry name" value="Dimethylallyltransferase"/>
</dbReference>
<keyword evidence="3" id="KW-0203">Cytokinin biosynthesis</keyword>
<dbReference type="PANTHER" id="PTHR11088">
    <property type="entry name" value="TRNA DIMETHYLALLYLTRANSFERASE"/>
    <property type="match status" value="1"/>
</dbReference>
<evidence type="ECO:0000313" key="11">
    <source>
        <dbReference type="EMBL" id="GAA0143102.1"/>
    </source>
</evidence>
<comment type="function">
    <text evidence="9">Involved in cytokinin biosynthesis. Catalyzes the transfer of an isopentenyl group from dimethylallyl diphosphate (DMAPP) to ATP and ADP.</text>
</comment>
<keyword evidence="12" id="KW-1185">Reference proteome</keyword>
<dbReference type="GO" id="GO:0052381">
    <property type="term" value="F:tRNA dimethylallyltransferase activity"/>
    <property type="evidence" value="ECO:0007669"/>
    <property type="project" value="TreeGrafter"/>
</dbReference>
<dbReference type="AlphaFoldDB" id="A0AAV3NW57"/>
<dbReference type="GO" id="GO:0006400">
    <property type="term" value="P:tRNA modification"/>
    <property type="evidence" value="ECO:0007669"/>
    <property type="project" value="TreeGrafter"/>
</dbReference>
<organism evidence="11 12">
    <name type="scientific">Lithospermum erythrorhizon</name>
    <name type="common">Purple gromwell</name>
    <name type="synonym">Lithospermum officinale var. erythrorhizon</name>
    <dbReference type="NCBI Taxonomy" id="34254"/>
    <lineage>
        <taxon>Eukaryota</taxon>
        <taxon>Viridiplantae</taxon>
        <taxon>Streptophyta</taxon>
        <taxon>Embryophyta</taxon>
        <taxon>Tracheophyta</taxon>
        <taxon>Spermatophyta</taxon>
        <taxon>Magnoliopsida</taxon>
        <taxon>eudicotyledons</taxon>
        <taxon>Gunneridae</taxon>
        <taxon>Pentapetalae</taxon>
        <taxon>asterids</taxon>
        <taxon>lamiids</taxon>
        <taxon>Boraginales</taxon>
        <taxon>Boraginaceae</taxon>
        <taxon>Boraginoideae</taxon>
        <taxon>Lithospermeae</taxon>
        <taxon>Lithospermum</taxon>
    </lineage>
</organism>
<evidence type="ECO:0000256" key="3">
    <source>
        <dbReference type="ARBA" id="ARBA00022712"/>
    </source>
</evidence>
<evidence type="ECO:0000256" key="4">
    <source>
        <dbReference type="ARBA" id="ARBA00022741"/>
    </source>
</evidence>
<comment type="catalytic activity">
    <reaction evidence="8">
        <text>dimethylallyl diphosphate + ADP = N(6)-(dimethylallyl)adenosine 5'-diphosphate + diphosphate</text>
        <dbReference type="Rhea" id="RHEA:36327"/>
        <dbReference type="ChEBI" id="CHEBI:33019"/>
        <dbReference type="ChEBI" id="CHEBI:57623"/>
        <dbReference type="ChEBI" id="CHEBI:73533"/>
        <dbReference type="ChEBI" id="CHEBI:456216"/>
        <dbReference type="EC" id="2.5.1.112"/>
    </reaction>
</comment>
<gene>
    <name evidence="11" type="ORF">LIER_42751</name>
</gene>
<dbReference type="Proteomes" id="UP001454036">
    <property type="component" value="Unassembled WGS sequence"/>
</dbReference>
<evidence type="ECO:0000256" key="1">
    <source>
        <dbReference type="ARBA" id="ARBA00005842"/>
    </source>
</evidence>
<name>A0AAV3NW57_LITER</name>
<proteinExistence type="inferred from homology"/>
<keyword evidence="4" id="KW-0547">Nucleotide-binding</keyword>
<evidence type="ECO:0000256" key="9">
    <source>
        <dbReference type="ARBA" id="ARBA00055191"/>
    </source>
</evidence>